<feature type="transmembrane region" description="Helical" evidence="8">
    <location>
        <begin position="378"/>
        <end position="398"/>
    </location>
</feature>
<keyword evidence="11" id="KW-1185">Reference proteome</keyword>
<comment type="similarity">
    <text evidence="2 8">Belongs to the major facilitator superfamily. Bcr/CmlA family.</text>
</comment>
<dbReference type="GO" id="GO:0042910">
    <property type="term" value="F:xenobiotic transmembrane transporter activity"/>
    <property type="evidence" value="ECO:0007669"/>
    <property type="project" value="InterPro"/>
</dbReference>
<name>A0A934LZ19_9RHOB</name>
<feature type="transmembrane region" description="Helical" evidence="8">
    <location>
        <begin position="322"/>
        <end position="342"/>
    </location>
</feature>
<evidence type="ECO:0000256" key="6">
    <source>
        <dbReference type="ARBA" id="ARBA00022989"/>
    </source>
</evidence>
<gene>
    <name evidence="10" type="ORF">JAO82_01485</name>
</gene>
<proteinExistence type="inferred from homology"/>
<dbReference type="EMBL" id="JAEIJD010000001">
    <property type="protein sequence ID" value="MBI6628540.1"/>
    <property type="molecule type" value="Genomic_DNA"/>
</dbReference>
<evidence type="ECO:0000256" key="2">
    <source>
        <dbReference type="ARBA" id="ARBA00006236"/>
    </source>
</evidence>
<dbReference type="GO" id="GO:1990961">
    <property type="term" value="P:xenobiotic detoxification by transmembrane export across the plasma membrane"/>
    <property type="evidence" value="ECO:0007669"/>
    <property type="project" value="InterPro"/>
</dbReference>
<evidence type="ECO:0000256" key="4">
    <source>
        <dbReference type="ARBA" id="ARBA00022475"/>
    </source>
</evidence>
<dbReference type="AlphaFoldDB" id="A0A934LZ19"/>
<evidence type="ECO:0000256" key="5">
    <source>
        <dbReference type="ARBA" id="ARBA00022692"/>
    </source>
</evidence>
<keyword evidence="5 8" id="KW-0812">Transmembrane</keyword>
<keyword evidence="7 8" id="KW-0472">Membrane</keyword>
<dbReference type="PRINTS" id="PR01036">
    <property type="entry name" value="TCRTETB"/>
</dbReference>
<dbReference type="InterPro" id="IPR004812">
    <property type="entry name" value="Efflux_drug-R_Bcr/CmlA"/>
</dbReference>
<organism evidence="10 11">
    <name type="scientific">Pontibaca salina</name>
    <dbReference type="NCBI Taxonomy" id="2795731"/>
    <lineage>
        <taxon>Bacteria</taxon>
        <taxon>Pseudomonadati</taxon>
        <taxon>Pseudomonadota</taxon>
        <taxon>Alphaproteobacteria</taxon>
        <taxon>Rhodobacterales</taxon>
        <taxon>Roseobacteraceae</taxon>
        <taxon>Pontibaca</taxon>
    </lineage>
</organism>
<keyword evidence="3 8" id="KW-0813">Transport</keyword>
<reference evidence="10" key="1">
    <citation type="submission" date="2020-12" db="EMBL/GenBank/DDBJ databases">
        <title>Pontibaca salina gen. nov., sp. nov., isolated from marine sediment.</title>
        <authorList>
            <person name="Bo J."/>
            <person name="Wang S."/>
            <person name="Song X."/>
            <person name="Du Z."/>
        </authorList>
    </citation>
    <scope>NUCLEOTIDE SEQUENCE</scope>
    <source>
        <strain evidence="10">S1109L</strain>
    </source>
</reference>
<dbReference type="InterPro" id="IPR011701">
    <property type="entry name" value="MFS"/>
</dbReference>
<dbReference type="InterPro" id="IPR020846">
    <property type="entry name" value="MFS_dom"/>
</dbReference>
<keyword evidence="6 8" id="KW-1133">Transmembrane helix</keyword>
<evidence type="ECO:0000259" key="9">
    <source>
        <dbReference type="PROSITE" id="PS50850"/>
    </source>
</evidence>
<evidence type="ECO:0000256" key="8">
    <source>
        <dbReference type="RuleBase" id="RU365088"/>
    </source>
</evidence>
<dbReference type="GO" id="GO:0005886">
    <property type="term" value="C:plasma membrane"/>
    <property type="evidence" value="ECO:0007669"/>
    <property type="project" value="UniProtKB-SubCell"/>
</dbReference>
<feature type="transmembrane region" description="Helical" evidence="8">
    <location>
        <begin position="112"/>
        <end position="133"/>
    </location>
</feature>
<feature type="transmembrane region" description="Helical" evidence="8">
    <location>
        <begin position="215"/>
        <end position="239"/>
    </location>
</feature>
<evidence type="ECO:0000313" key="10">
    <source>
        <dbReference type="EMBL" id="MBI6628540.1"/>
    </source>
</evidence>
<feature type="transmembrane region" description="Helical" evidence="8">
    <location>
        <begin position="259"/>
        <end position="278"/>
    </location>
</feature>
<feature type="transmembrane region" description="Helical" evidence="8">
    <location>
        <begin position="21"/>
        <end position="39"/>
    </location>
</feature>
<comment type="subcellular location">
    <subcellularLocation>
        <location evidence="8">Cell inner membrane</location>
        <topology evidence="8">Multi-pass membrane protein</topology>
    </subcellularLocation>
    <subcellularLocation>
        <location evidence="1">Cell membrane</location>
        <topology evidence="1">Multi-pass membrane protein</topology>
    </subcellularLocation>
</comment>
<keyword evidence="4" id="KW-1003">Cell membrane</keyword>
<evidence type="ECO:0000256" key="7">
    <source>
        <dbReference type="ARBA" id="ARBA00023136"/>
    </source>
</evidence>
<sequence length="407" mass="42713">MNVANPTMTAIETPQMSALRVSLIGALFVAIGPIGMALYTPAMPEIVHAFGTSEGMVKMTLTLYFAGFALAQLIAGPVSDALGRRPVIMAFMAIFGGASLLALFAPNIEVFLVARFLQGVGASAGVAISRAIVRDQFRGNQSSEIMNTIGIILAIAPALSPTLGGVLVTYAGWQSLFLTMTLFGVFVVAVTHLGMQETIVADRNRLKFQALMRSYGKLFASRHFMTAALTIAGALGAIYTQATILPFILMDTLGMSPAGFGLAMILQSGSFFIGALSMRHLMKHHDASRLVAPGLGFILLGSAMFVTLFWGEPSLLRVMGPIGLYSFGVALVMPAMTTSALAPFPHIAGAASSLMGFLQMGAGLVMGSLAALFPDPVIAAAVLIPAMGAIACLSFLLFRRLPVFAEP</sequence>
<feature type="transmembrane region" description="Helical" evidence="8">
    <location>
        <begin position="354"/>
        <end position="372"/>
    </location>
</feature>
<feature type="transmembrane region" description="Helical" evidence="8">
    <location>
        <begin position="176"/>
        <end position="195"/>
    </location>
</feature>
<feature type="transmembrane region" description="Helical" evidence="8">
    <location>
        <begin position="145"/>
        <end position="170"/>
    </location>
</feature>
<keyword evidence="8" id="KW-0997">Cell inner membrane</keyword>
<dbReference type="PROSITE" id="PS50850">
    <property type="entry name" value="MFS"/>
    <property type="match status" value="1"/>
</dbReference>
<dbReference type="Proteomes" id="UP000613255">
    <property type="component" value="Unassembled WGS sequence"/>
</dbReference>
<feature type="transmembrane region" description="Helical" evidence="8">
    <location>
        <begin position="290"/>
        <end position="310"/>
    </location>
</feature>
<dbReference type="Pfam" id="PF07690">
    <property type="entry name" value="MFS_1"/>
    <property type="match status" value="1"/>
</dbReference>
<dbReference type="InterPro" id="IPR005829">
    <property type="entry name" value="Sugar_transporter_CS"/>
</dbReference>
<dbReference type="PANTHER" id="PTHR23502">
    <property type="entry name" value="MAJOR FACILITATOR SUPERFAMILY"/>
    <property type="match status" value="1"/>
</dbReference>
<dbReference type="SUPFAM" id="SSF103473">
    <property type="entry name" value="MFS general substrate transporter"/>
    <property type="match status" value="1"/>
</dbReference>
<dbReference type="NCBIfam" id="TIGR00710">
    <property type="entry name" value="efflux_Bcr_CflA"/>
    <property type="match status" value="1"/>
</dbReference>
<protein>
    <recommendedName>
        <fullName evidence="8">Bcr/CflA family efflux transporter</fullName>
    </recommendedName>
</protein>
<evidence type="ECO:0000256" key="3">
    <source>
        <dbReference type="ARBA" id="ARBA00022448"/>
    </source>
</evidence>
<dbReference type="Gene3D" id="1.20.1720.10">
    <property type="entry name" value="Multidrug resistance protein D"/>
    <property type="match status" value="1"/>
</dbReference>
<evidence type="ECO:0000313" key="11">
    <source>
        <dbReference type="Proteomes" id="UP000613255"/>
    </source>
</evidence>
<dbReference type="PROSITE" id="PS00216">
    <property type="entry name" value="SUGAR_TRANSPORT_1"/>
    <property type="match status" value="1"/>
</dbReference>
<dbReference type="PANTHER" id="PTHR23502:SF132">
    <property type="entry name" value="POLYAMINE TRANSPORTER 2-RELATED"/>
    <property type="match status" value="1"/>
</dbReference>
<feature type="domain" description="Major facilitator superfamily (MFS) profile" evidence="9">
    <location>
        <begin position="18"/>
        <end position="407"/>
    </location>
</feature>
<feature type="transmembrane region" description="Helical" evidence="8">
    <location>
        <begin position="87"/>
        <end position="106"/>
    </location>
</feature>
<evidence type="ECO:0000256" key="1">
    <source>
        <dbReference type="ARBA" id="ARBA00004651"/>
    </source>
</evidence>
<comment type="caution">
    <text evidence="10">The sequence shown here is derived from an EMBL/GenBank/DDBJ whole genome shotgun (WGS) entry which is preliminary data.</text>
</comment>
<dbReference type="CDD" id="cd17320">
    <property type="entry name" value="MFS_MdfA_MDR_like"/>
    <property type="match status" value="1"/>
</dbReference>
<feature type="transmembrane region" description="Helical" evidence="8">
    <location>
        <begin position="59"/>
        <end position="75"/>
    </location>
</feature>
<accession>A0A934LZ19</accession>
<dbReference type="InterPro" id="IPR036259">
    <property type="entry name" value="MFS_trans_sf"/>
</dbReference>